<keyword evidence="2" id="KW-1133">Transmembrane helix</keyword>
<feature type="transmembrane region" description="Helical" evidence="2">
    <location>
        <begin position="15"/>
        <end position="37"/>
    </location>
</feature>
<gene>
    <name evidence="3" type="ORF">H9931_00785</name>
</gene>
<dbReference type="AlphaFoldDB" id="A0A9D2TCU8"/>
<evidence type="ECO:0000313" key="3">
    <source>
        <dbReference type="EMBL" id="HJC65244.1"/>
    </source>
</evidence>
<reference evidence="3" key="1">
    <citation type="journal article" date="2021" name="PeerJ">
        <title>Extensive microbial diversity within the chicken gut microbiome revealed by metagenomics and culture.</title>
        <authorList>
            <person name="Gilroy R."/>
            <person name="Ravi A."/>
            <person name="Getino M."/>
            <person name="Pursley I."/>
            <person name="Horton D.L."/>
            <person name="Alikhan N.F."/>
            <person name="Baker D."/>
            <person name="Gharbi K."/>
            <person name="Hall N."/>
            <person name="Watson M."/>
            <person name="Adriaenssens E.M."/>
            <person name="Foster-Nyarko E."/>
            <person name="Jarju S."/>
            <person name="Secka A."/>
            <person name="Antonio M."/>
            <person name="Oren A."/>
            <person name="Chaudhuri R.R."/>
            <person name="La Ragione R."/>
            <person name="Hildebrand F."/>
            <person name="Pallen M.J."/>
        </authorList>
    </citation>
    <scope>NUCLEOTIDE SEQUENCE</scope>
    <source>
        <strain evidence="3">CHK198-12963</strain>
    </source>
</reference>
<protein>
    <submittedName>
        <fullName evidence="3">Stage III sporulation protein AF</fullName>
    </submittedName>
</protein>
<dbReference type="InterPro" id="IPR014245">
    <property type="entry name" value="Spore_III_AF"/>
</dbReference>
<feature type="transmembrane region" description="Helical" evidence="2">
    <location>
        <begin position="44"/>
        <end position="62"/>
    </location>
</feature>
<name>A0A9D2TCU8_9FIRM</name>
<sequence length="267" mass="30602">MLITTQYDGGTMEGIYRWVQNITYYMIFITAAANLLADSKYEKYLRFFGGIVLVLLVVQPLTGSLRLEERLTYLFQSFTFKQDSADFEKRLWGMEEERLSRVIDSYENAVRLDLEAMARAEGYEPFQIQVEIGKARNEDTYGRVIRIHMELGPGAEWKMGENENVYDEKLQEKVEEIRIEPGEEIRVETGKDMVMEESRSDYGALAMPQDTQERVKLNAFIRKVAGYYGLKGKEVTVEWHDDENKVDTAAVGGSGADAPVSSDRKPQ</sequence>
<evidence type="ECO:0000256" key="2">
    <source>
        <dbReference type="SAM" id="Phobius"/>
    </source>
</evidence>
<dbReference type="EMBL" id="DWWB01000003">
    <property type="protein sequence ID" value="HJC65244.1"/>
    <property type="molecule type" value="Genomic_DNA"/>
</dbReference>
<keyword evidence="2" id="KW-0812">Transmembrane</keyword>
<feature type="region of interest" description="Disordered" evidence="1">
    <location>
        <begin position="241"/>
        <end position="267"/>
    </location>
</feature>
<proteinExistence type="predicted"/>
<keyword evidence="2" id="KW-0472">Membrane</keyword>
<dbReference type="Pfam" id="PF09581">
    <property type="entry name" value="Spore_III_AF"/>
    <property type="match status" value="1"/>
</dbReference>
<reference evidence="3" key="2">
    <citation type="submission" date="2021-04" db="EMBL/GenBank/DDBJ databases">
        <authorList>
            <person name="Gilroy R."/>
        </authorList>
    </citation>
    <scope>NUCLEOTIDE SEQUENCE</scope>
    <source>
        <strain evidence="3">CHK198-12963</strain>
    </source>
</reference>
<evidence type="ECO:0000313" key="4">
    <source>
        <dbReference type="Proteomes" id="UP000823863"/>
    </source>
</evidence>
<accession>A0A9D2TCU8</accession>
<comment type="caution">
    <text evidence="3">The sequence shown here is derived from an EMBL/GenBank/DDBJ whole genome shotgun (WGS) entry which is preliminary data.</text>
</comment>
<dbReference type="Proteomes" id="UP000823863">
    <property type="component" value="Unassembled WGS sequence"/>
</dbReference>
<evidence type="ECO:0000256" key="1">
    <source>
        <dbReference type="SAM" id="MobiDB-lite"/>
    </source>
</evidence>
<organism evidence="3 4">
    <name type="scientific">Candidatus Enterocloster excrementigallinarum</name>
    <dbReference type="NCBI Taxonomy" id="2838558"/>
    <lineage>
        <taxon>Bacteria</taxon>
        <taxon>Bacillati</taxon>
        <taxon>Bacillota</taxon>
        <taxon>Clostridia</taxon>
        <taxon>Lachnospirales</taxon>
        <taxon>Lachnospiraceae</taxon>
        <taxon>Enterocloster</taxon>
    </lineage>
</organism>